<evidence type="ECO:0000259" key="1">
    <source>
        <dbReference type="Pfam" id="PF01425"/>
    </source>
</evidence>
<keyword evidence="3" id="KW-1185">Reference proteome</keyword>
<dbReference type="InterPro" id="IPR023631">
    <property type="entry name" value="Amidase_dom"/>
</dbReference>
<dbReference type="Gene3D" id="3.90.1300.10">
    <property type="entry name" value="Amidase signature (AS) domain"/>
    <property type="match status" value="1"/>
</dbReference>
<name>A0ABS0A009_9FIRM</name>
<evidence type="ECO:0000313" key="2">
    <source>
        <dbReference type="EMBL" id="MBF4695209.1"/>
    </source>
</evidence>
<reference evidence="2 3" key="1">
    <citation type="submission" date="2020-11" db="EMBL/GenBank/DDBJ databases">
        <title>Fusibacter basophilias sp. nov.</title>
        <authorList>
            <person name="Qiu D."/>
        </authorList>
    </citation>
    <scope>NUCLEOTIDE SEQUENCE [LARGE SCALE GENOMIC DNA]</scope>
    <source>
        <strain evidence="2 3">Q10-2</strain>
    </source>
</reference>
<comment type="caution">
    <text evidence="2">The sequence shown here is derived from an EMBL/GenBank/DDBJ whole genome shotgun (WGS) entry which is preliminary data.</text>
</comment>
<gene>
    <name evidence="2" type="ORF">ISU02_19080</name>
</gene>
<feature type="domain" description="Amidase" evidence="1">
    <location>
        <begin position="96"/>
        <end position="246"/>
    </location>
</feature>
<organism evidence="2 3">
    <name type="scientific">Fusibacter ferrireducens</name>
    <dbReference type="NCBI Taxonomy" id="2785058"/>
    <lineage>
        <taxon>Bacteria</taxon>
        <taxon>Bacillati</taxon>
        <taxon>Bacillota</taxon>
        <taxon>Clostridia</taxon>
        <taxon>Eubacteriales</taxon>
        <taxon>Eubacteriales Family XII. Incertae Sedis</taxon>
        <taxon>Fusibacter</taxon>
    </lineage>
</organism>
<proteinExistence type="predicted"/>
<dbReference type="InterPro" id="IPR036928">
    <property type="entry name" value="AS_sf"/>
</dbReference>
<dbReference type="Pfam" id="PF01425">
    <property type="entry name" value="Amidase"/>
    <property type="match status" value="1"/>
</dbReference>
<sequence length="370" mass="39601">MNKSELNRIMNAMIRSKEEEGGTVVSFQKGMIEKVTTALCEGQDTITLFGVKNTNQLSADLVTKLQKDEQFVFHTVDSMSDRGRALDINCINPLTGRVMTGSSSGGCINILKGINDLAIGTDGGGSVLAPAMSTQLFSIMGKGLGLMGSASKVSTDGLSFIPGIGVISHTYAKCVEAIRVLCDISDEEWEAHTISRPMRVAIPVEGSVTLPDGRDMTAALEPVLSILPESISIEKVKVPNLQNRHESIPFVHQLFESGIDAIMTFEGPIDLYGYGDSIMGVWGQTGENEVSKSGKYLVKSANMANATAITIPTDELATGVLMLTKTGRQSGMRLMQLGAMIAATFKRPALYGNYFLGNDSPKDNAFGMEA</sequence>
<evidence type="ECO:0000313" key="3">
    <source>
        <dbReference type="Proteomes" id="UP000614200"/>
    </source>
</evidence>
<dbReference type="EMBL" id="JADKNH010000014">
    <property type="protein sequence ID" value="MBF4695209.1"/>
    <property type="molecule type" value="Genomic_DNA"/>
</dbReference>
<accession>A0ABS0A009</accession>
<dbReference type="RefSeq" id="WP_207736421.1">
    <property type="nucleotide sequence ID" value="NZ_JADKNH010000014.1"/>
</dbReference>
<dbReference type="SUPFAM" id="SSF75304">
    <property type="entry name" value="Amidase signature (AS) enzymes"/>
    <property type="match status" value="1"/>
</dbReference>
<protein>
    <submittedName>
        <fullName evidence="2">Amidase</fullName>
    </submittedName>
</protein>
<dbReference type="Proteomes" id="UP000614200">
    <property type="component" value="Unassembled WGS sequence"/>
</dbReference>